<evidence type="ECO:0000256" key="1">
    <source>
        <dbReference type="ARBA" id="ARBA00023054"/>
    </source>
</evidence>
<gene>
    <name evidence="5" type="primary">Golga2</name>
    <name evidence="5" type="ORF">GTO95_0012691</name>
</gene>
<dbReference type="EMBL" id="JAAWVO010070627">
    <property type="protein sequence ID" value="MBN3324407.1"/>
    <property type="molecule type" value="Genomic_DNA"/>
</dbReference>
<evidence type="ECO:0000259" key="4">
    <source>
        <dbReference type="Pfam" id="PF15070"/>
    </source>
</evidence>
<accession>A0A8J7P388</accession>
<feature type="region of interest" description="Disordered" evidence="3">
    <location>
        <begin position="237"/>
        <end position="258"/>
    </location>
</feature>
<reference evidence="5" key="1">
    <citation type="journal article" date="2021" name="Cell">
        <title>Tracing the genetic footprints of vertebrate landing in non-teleost ray-finned fishes.</title>
        <authorList>
            <person name="Bi X."/>
            <person name="Wang K."/>
            <person name="Yang L."/>
            <person name="Pan H."/>
            <person name="Jiang H."/>
            <person name="Wei Q."/>
            <person name="Fang M."/>
            <person name="Yu H."/>
            <person name="Zhu C."/>
            <person name="Cai Y."/>
            <person name="He Y."/>
            <person name="Gan X."/>
            <person name="Zeng H."/>
            <person name="Yu D."/>
            <person name="Zhu Y."/>
            <person name="Jiang H."/>
            <person name="Qiu Q."/>
            <person name="Yang H."/>
            <person name="Zhang Y.E."/>
            <person name="Wang W."/>
            <person name="Zhu M."/>
            <person name="He S."/>
            <person name="Zhang G."/>
        </authorList>
    </citation>
    <scope>NUCLEOTIDE SEQUENCE</scope>
    <source>
        <strain evidence="5">Allg_001</strain>
    </source>
</reference>
<feature type="compositionally biased region" description="Basic and acidic residues" evidence="3">
    <location>
        <begin position="50"/>
        <end position="65"/>
    </location>
</feature>
<proteinExistence type="predicted"/>
<dbReference type="GO" id="GO:0007030">
    <property type="term" value="P:Golgi organization"/>
    <property type="evidence" value="ECO:0007669"/>
    <property type="project" value="TreeGrafter"/>
</dbReference>
<dbReference type="InterPro" id="IPR043937">
    <property type="entry name" value="GOLGA_C"/>
</dbReference>
<dbReference type="Pfam" id="PF19046">
    <property type="entry name" value="GM130_C"/>
    <property type="match status" value="1"/>
</dbReference>
<dbReference type="GO" id="GO:0005801">
    <property type="term" value="C:cis-Golgi network"/>
    <property type="evidence" value="ECO:0007669"/>
    <property type="project" value="InterPro"/>
</dbReference>
<feature type="region of interest" description="Disordered" evidence="3">
    <location>
        <begin position="162"/>
        <end position="183"/>
    </location>
</feature>
<keyword evidence="1 2" id="KW-0175">Coiled coil</keyword>
<dbReference type="InterPro" id="IPR024858">
    <property type="entry name" value="GOLGA"/>
</dbReference>
<dbReference type="AlphaFoldDB" id="A0A8J7P388"/>
<protein>
    <submittedName>
        <fullName evidence="5">GOGA2 protein</fullName>
    </submittedName>
</protein>
<evidence type="ECO:0000313" key="5">
    <source>
        <dbReference type="EMBL" id="MBN3324407.1"/>
    </source>
</evidence>
<feature type="compositionally biased region" description="Polar residues" evidence="3">
    <location>
        <begin position="803"/>
        <end position="813"/>
    </location>
</feature>
<evidence type="ECO:0000313" key="6">
    <source>
        <dbReference type="Proteomes" id="UP000736164"/>
    </source>
</evidence>
<dbReference type="PANTHER" id="PTHR10881">
    <property type="entry name" value="GOLGIN SUBFAMILY A MEMBER-RELATED"/>
    <property type="match status" value="1"/>
</dbReference>
<feature type="region of interest" description="Disordered" evidence="3">
    <location>
        <begin position="1052"/>
        <end position="1074"/>
    </location>
</feature>
<dbReference type="PANTHER" id="PTHR10881:SF46">
    <property type="entry name" value="GOLGIN SUBFAMILY A MEMBER 2"/>
    <property type="match status" value="1"/>
</dbReference>
<feature type="domain" description="Golgin subfamily A conserved" evidence="4">
    <location>
        <begin position="485"/>
        <end position="1017"/>
    </location>
</feature>
<evidence type="ECO:0000256" key="3">
    <source>
        <dbReference type="SAM" id="MobiDB-lite"/>
    </source>
</evidence>
<feature type="non-terminal residue" evidence="5">
    <location>
        <position position="1120"/>
    </location>
</feature>
<feature type="coiled-coil region" evidence="2">
    <location>
        <begin position="978"/>
        <end position="1005"/>
    </location>
</feature>
<feature type="coiled-coil region" evidence="2">
    <location>
        <begin position="908"/>
        <end position="949"/>
    </location>
</feature>
<sequence length="1120" mass="125920">MLCWGSAGFQSLCACSLDHPAPLPSPQLKEFQQKNTPGPGAGAKKKRKVKDSSRPDTPSGDRHSPDNIQTLLKVLVSDLNLSNGVALPPLDKSQVRGLPARDFKKNSTVRRVQSCLCSCLSFIALPLRTEISNFRMGQTVPRALCHGPVLVLSWQALSDAEVGSLPSGQPPETPRGETVSNTAGVSVTNPECAAAAPPGTQVGPTDANCNENSLEENRPLSSTESLRQLSQQLNGLLSQSPSSYVNGDSELTPGSEKELETRNQELAAALDSSNLTNAQLSAKLDELKQQAQEVTDQLQKERKDFEQKFVREQGAMREQLQVHIQTIGILVSEKSELQTALSYTQQAARQKTAEAEDLSNRLQATRQRVAELERTLSTVSTQQKQFEKHNKELEKERDNLKLEVYRLNKASEEAKQQSSELSEQLRLRVGESSAMRRELEELHKKLEMADLMIQQFSSQSGPPSANQQLQMALEEKMQLEAQISQLMESVQQLKTERDQYAAQLHEEGKVWKDRTEQLLSQVNSLSEERERSMTQIQELENVVIELRNASALLSQEREDQAAPEPTGPSENETALQEALGKLQQEKDALSTQYQAQVRDNEQLSRLCQEQEERLLELERTVQRFSEDAVDRQQILESMQSDKATISRALAQNRELKEQLAELQNGFVKLTNENMELMTALQSEQHVKKELAKKMGQMQEELHQSREELESKTQEARSLLEQRDQYLAHLQQYTAGYQQLVAEREELHKQYLHQVQLMDRLQHEEVQGKVQLELSQKELEQAKEKLTQLAKDNESLKTEVKELSGSTGLGTQLRDQGDGVESKSPAESFQKASITIPEDFDSREEMAAFLQSALSQVERERDEAGRLYEEELRLHQAALQQVAALRSEHQHHSTAAAGPAGDGVPVEVHEALRAAMEKLQSRFTALMQEKADLKERVEELEHRCIQLSGETDTIGEYIALYQSQRAIMKQRHMEKEHYISMLAKDKEEMKAKLAELQDLVMRLVGERNEWYSKYTASVSNPDLLSSSSVEPSAPAERRIELNATDGPVVFTKGSSHPGMGLRIPEGKPPRPQEDGTARQIMQLLQEIQNPQARPAPFLGDNPCIPFFYRADDNDEVKILVV</sequence>
<name>A0A8J7P388_ATRSP</name>
<feature type="compositionally biased region" description="Basic and acidic residues" evidence="3">
    <location>
        <begin position="1063"/>
        <end position="1074"/>
    </location>
</feature>
<feature type="region of interest" description="Disordered" evidence="3">
    <location>
        <begin position="24"/>
        <end position="66"/>
    </location>
</feature>
<dbReference type="GO" id="GO:0032580">
    <property type="term" value="C:Golgi cisterna membrane"/>
    <property type="evidence" value="ECO:0007669"/>
    <property type="project" value="TreeGrafter"/>
</dbReference>
<dbReference type="InterPro" id="IPR043976">
    <property type="entry name" value="GOLGA_cons_dom"/>
</dbReference>
<dbReference type="Pfam" id="PF15070">
    <property type="entry name" value="GOLGA2L5"/>
    <property type="match status" value="1"/>
</dbReference>
<organism evidence="5 6">
    <name type="scientific">Atractosteus spatula</name>
    <name type="common">Alligator gar</name>
    <name type="synonym">Lepisosteus spatula</name>
    <dbReference type="NCBI Taxonomy" id="7917"/>
    <lineage>
        <taxon>Eukaryota</taxon>
        <taxon>Metazoa</taxon>
        <taxon>Chordata</taxon>
        <taxon>Craniata</taxon>
        <taxon>Vertebrata</taxon>
        <taxon>Euteleostomi</taxon>
        <taxon>Actinopterygii</taxon>
        <taxon>Neopterygii</taxon>
        <taxon>Holostei</taxon>
        <taxon>Semionotiformes</taxon>
        <taxon>Lepisosteidae</taxon>
        <taxon>Atractosteus</taxon>
    </lineage>
</organism>
<dbReference type="GO" id="GO:0000137">
    <property type="term" value="C:Golgi cis cisterna"/>
    <property type="evidence" value="ECO:0007669"/>
    <property type="project" value="TreeGrafter"/>
</dbReference>
<comment type="caution">
    <text evidence="5">The sequence shown here is derived from an EMBL/GenBank/DDBJ whole genome shotgun (WGS) entry which is preliminary data.</text>
</comment>
<feature type="coiled-coil region" evidence="2">
    <location>
        <begin position="270"/>
        <end position="308"/>
    </location>
</feature>
<evidence type="ECO:0000256" key="2">
    <source>
        <dbReference type="SAM" id="Coils"/>
    </source>
</evidence>
<feature type="non-terminal residue" evidence="5">
    <location>
        <position position="1"/>
    </location>
</feature>
<dbReference type="Proteomes" id="UP000736164">
    <property type="component" value="Unassembled WGS sequence"/>
</dbReference>
<keyword evidence="6" id="KW-1185">Reference proteome</keyword>
<feature type="region of interest" description="Disordered" evidence="3">
    <location>
        <begin position="800"/>
        <end position="828"/>
    </location>
</feature>